<protein>
    <submittedName>
        <fullName evidence="2">Uncharacterized protein</fullName>
    </submittedName>
</protein>
<keyword evidence="3" id="KW-1185">Reference proteome</keyword>
<evidence type="ECO:0000313" key="2">
    <source>
        <dbReference type="EMBL" id="KAF3834119.1"/>
    </source>
</evidence>
<dbReference type="Proteomes" id="UP000518266">
    <property type="component" value="Unassembled WGS sequence"/>
</dbReference>
<name>A0A7J5XBR0_DISMA</name>
<sequence length="57" mass="6352">MLRDEAHTRPTRLTLPPNASPAPHAVVLDSSGCLYLFPSPGYHADKGMRFQFDRGKK</sequence>
<gene>
    <name evidence="2" type="ORF">F7725_025323</name>
</gene>
<evidence type="ECO:0000313" key="3">
    <source>
        <dbReference type="Proteomes" id="UP000518266"/>
    </source>
</evidence>
<reference evidence="2 3" key="1">
    <citation type="submission" date="2020-03" db="EMBL/GenBank/DDBJ databases">
        <title>Dissostichus mawsoni Genome sequencing and assembly.</title>
        <authorList>
            <person name="Park H."/>
        </authorList>
    </citation>
    <scope>NUCLEOTIDE SEQUENCE [LARGE SCALE GENOMIC DNA]</scope>
    <source>
        <strain evidence="2">DM0001</strain>
        <tissue evidence="2">Muscle</tissue>
    </source>
</reference>
<dbReference type="EMBL" id="JAAKFY010000026">
    <property type="protein sequence ID" value="KAF3834119.1"/>
    <property type="molecule type" value="Genomic_DNA"/>
</dbReference>
<evidence type="ECO:0000256" key="1">
    <source>
        <dbReference type="SAM" id="MobiDB-lite"/>
    </source>
</evidence>
<proteinExistence type="predicted"/>
<organism evidence="2 3">
    <name type="scientific">Dissostichus mawsoni</name>
    <name type="common">Antarctic cod</name>
    <dbReference type="NCBI Taxonomy" id="36200"/>
    <lineage>
        <taxon>Eukaryota</taxon>
        <taxon>Metazoa</taxon>
        <taxon>Chordata</taxon>
        <taxon>Craniata</taxon>
        <taxon>Vertebrata</taxon>
        <taxon>Euteleostomi</taxon>
        <taxon>Actinopterygii</taxon>
        <taxon>Neopterygii</taxon>
        <taxon>Teleostei</taxon>
        <taxon>Neoteleostei</taxon>
        <taxon>Acanthomorphata</taxon>
        <taxon>Eupercaria</taxon>
        <taxon>Perciformes</taxon>
        <taxon>Notothenioidei</taxon>
        <taxon>Nototheniidae</taxon>
        <taxon>Dissostichus</taxon>
    </lineage>
</organism>
<accession>A0A7J5XBR0</accession>
<feature type="region of interest" description="Disordered" evidence="1">
    <location>
        <begin position="1"/>
        <end position="22"/>
    </location>
</feature>
<dbReference type="AlphaFoldDB" id="A0A7J5XBR0"/>
<comment type="caution">
    <text evidence="2">The sequence shown here is derived from an EMBL/GenBank/DDBJ whole genome shotgun (WGS) entry which is preliminary data.</text>
</comment>